<dbReference type="EMBL" id="MLJW01006626">
    <property type="protein sequence ID" value="OIQ66404.1"/>
    <property type="molecule type" value="Genomic_DNA"/>
</dbReference>
<accession>A0A1J5PFT3</accession>
<reference evidence="2" key="1">
    <citation type="submission" date="2016-10" db="EMBL/GenBank/DDBJ databases">
        <title>Sequence of Gallionella enrichment culture.</title>
        <authorList>
            <person name="Poehlein A."/>
            <person name="Muehling M."/>
            <person name="Daniel R."/>
        </authorList>
    </citation>
    <scope>NUCLEOTIDE SEQUENCE</scope>
</reference>
<feature type="region of interest" description="Disordered" evidence="1">
    <location>
        <begin position="24"/>
        <end position="47"/>
    </location>
</feature>
<sequence length="326" mass="37012">MPRGARDLARNGVAVEVKECHIIQPADRRRAKHRSQRGAGDRPTAEPCDHRVNRCRGAAHRHAHVGCDHAAQPGRKAFFHADHALGSGQQIAQLHKRERPERADGDAADAVSRIAFGIDHILDRAVDRTQRDNHRFSPLDAVGPHQSTRRATKNLLKLGRKTRDHLQRVHLFLMAKIAHLGKRLGPDHRADGIGIVHVEHLHRIEGWQEHIHLFLRRHVDSLEGVGQDEAIHADHHRARQFLGNAEGEDVQVGGFLIGFRVKLNPTRILQRHRIRMIVPYVDRCANGAVAHRHHDRQTQPGRIVNRLCHEQEALTGRRRIGSRARR</sequence>
<evidence type="ECO:0000256" key="1">
    <source>
        <dbReference type="SAM" id="MobiDB-lite"/>
    </source>
</evidence>
<evidence type="ECO:0000313" key="2">
    <source>
        <dbReference type="EMBL" id="OIQ66404.1"/>
    </source>
</evidence>
<comment type="caution">
    <text evidence="2">The sequence shown here is derived from an EMBL/GenBank/DDBJ whole genome shotgun (WGS) entry which is preliminary data.</text>
</comment>
<protein>
    <submittedName>
        <fullName evidence="2">Uncharacterized protein</fullName>
    </submittedName>
</protein>
<proteinExistence type="predicted"/>
<organism evidence="2">
    <name type="scientific">mine drainage metagenome</name>
    <dbReference type="NCBI Taxonomy" id="410659"/>
    <lineage>
        <taxon>unclassified sequences</taxon>
        <taxon>metagenomes</taxon>
        <taxon>ecological metagenomes</taxon>
    </lineage>
</organism>
<name>A0A1J5PFT3_9ZZZZ</name>
<gene>
    <name evidence="2" type="ORF">GALL_520250</name>
</gene>
<dbReference type="AlphaFoldDB" id="A0A1J5PFT3"/>